<dbReference type="KEGG" id="rmar:GBA65_21890"/>
<name>A0A6G8Q3R2_9ACTN</name>
<geneLocation type="plasmid" evidence="1 2">
    <name>unnamed1</name>
</geneLocation>
<dbReference type="Proteomes" id="UP000502706">
    <property type="component" value="Plasmid unnamed1"/>
</dbReference>
<evidence type="ECO:0000313" key="1">
    <source>
        <dbReference type="EMBL" id="QIN81089.1"/>
    </source>
</evidence>
<proteinExistence type="predicted"/>
<keyword evidence="2" id="KW-1185">Reference proteome</keyword>
<keyword evidence="1" id="KW-0614">Plasmid</keyword>
<organism evidence="1 2">
    <name type="scientific">Rubrobacter marinus</name>
    <dbReference type="NCBI Taxonomy" id="2653852"/>
    <lineage>
        <taxon>Bacteria</taxon>
        <taxon>Bacillati</taxon>
        <taxon>Actinomycetota</taxon>
        <taxon>Rubrobacteria</taxon>
        <taxon>Rubrobacterales</taxon>
        <taxon>Rubrobacteraceae</taxon>
        <taxon>Rubrobacter</taxon>
    </lineage>
</organism>
<protein>
    <submittedName>
        <fullName evidence="1">Uncharacterized protein</fullName>
    </submittedName>
</protein>
<dbReference type="RefSeq" id="WP_166398799.1">
    <property type="nucleotide sequence ID" value="NZ_CP045122.1"/>
</dbReference>
<gene>
    <name evidence="1" type="ORF">GBA65_21890</name>
</gene>
<reference evidence="1 2" key="1">
    <citation type="submission" date="2019-10" db="EMBL/GenBank/DDBJ databases">
        <title>Rubrobacter sp nov SCSIO 52915 isolated from a deep-sea sediment in the South China Sea.</title>
        <authorList>
            <person name="Chen R.W."/>
        </authorList>
    </citation>
    <scope>NUCLEOTIDE SEQUENCE [LARGE SCALE GENOMIC DNA]</scope>
    <source>
        <strain evidence="1 2">SCSIO 52915</strain>
        <plasmid evidence="1 2">unnamed1</plasmid>
    </source>
</reference>
<dbReference type="EMBL" id="CP045122">
    <property type="protein sequence ID" value="QIN81089.1"/>
    <property type="molecule type" value="Genomic_DNA"/>
</dbReference>
<evidence type="ECO:0000313" key="2">
    <source>
        <dbReference type="Proteomes" id="UP000502706"/>
    </source>
</evidence>
<accession>A0A6G8Q3R2</accession>
<sequence length="100" mass="11702">MRGRPIPDKTYRHSQSWFREVVLDVEGKKLKYEVEHNAHVFQPWGRARLWDGTKWNLVHAIPGEELQTYGRTSYTSKSVEEDAFDEDLAELERVAMAVVL</sequence>
<dbReference type="AlphaFoldDB" id="A0A6G8Q3R2"/>